<proteinExistence type="inferred from homology"/>
<protein>
    <recommendedName>
        <fullName evidence="7">Inorganic pyrophosphatase</fullName>
        <ecNumber evidence="7">3.6.1.1</ecNumber>
    </recommendedName>
    <alternativeName>
        <fullName evidence="7">Pyrophosphate phospho-hydrolase</fullName>
        <shortName evidence="7">PPase</shortName>
    </alternativeName>
</protein>
<gene>
    <name evidence="7" type="primary">ppa</name>
    <name evidence="8" type="ORF">ADH66_17915</name>
    <name evidence="9" type="ORF">I5Q82_08325</name>
</gene>
<dbReference type="EMBL" id="CP065321">
    <property type="protein sequence ID" value="QQR31647.1"/>
    <property type="molecule type" value="Genomic_DNA"/>
</dbReference>
<dbReference type="AlphaFoldDB" id="A0A1Z2XVA3"/>
<feature type="binding site" evidence="7">
    <location>
        <position position="30"/>
    </location>
    <ligand>
        <name>substrate</name>
    </ligand>
</feature>
<reference evidence="10" key="2">
    <citation type="submission" date="2017-05" db="EMBL/GenBank/DDBJ databases">
        <title>Improved OligoMM genomes.</title>
        <authorList>
            <person name="Garzetti D."/>
        </authorList>
    </citation>
    <scope>NUCLEOTIDE SEQUENCE [LARGE SCALE GENOMIC DNA]</scope>
    <source>
        <strain evidence="10">KB18</strain>
    </source>
</reference>
<evidence type="ECO:0000313" key="8">
    <source>
        <dbReference type="EMBL" id="ASB42364.1"/>
    </source>
</evidence>
<evidence type="ECO:0000256" key="2">
    <source>
        <dbReference type="ARBA" id="ARBA00022490"/>
    </source>
</evidence>
<name>A0A1Z2XVA3_9FIRM</name>
<dbReference type="EC" id="3.6.1.1" evidence="7"/>
<dbReference type="InterPro" id="IPR036649">
    <property type="entry name" value="Pyrophosphatase_sf"/>
</dbReference>
<dbReference type="KEGG" id="amur:ADH66_17915"/>
<comment type="subunit">
    <text evidence="7">Homohexamer.</text>
</comment>
<dbReference type="EMBL" id="CP021422">
    <property type="protein sequence ID" value="ASB42364.1"/>
    <property type="molecule type" value="Genomic_DNA"/>
</dbReference>
<keyword evidence="5 7" id="KW-0460">Magnesium</keyword>
<reference evidence="8" key="1">
    <citation type="journal article" date="2017" name="Genome Announc.">
        <title>High-Quality Whole-Genome Sequences of the Oligo-Mouse-Microbiota Bacterial Community.</title>
        <authorList>
            <person name="Garzetti D."/>
            <person name="Brugiroux S."/>
            <person name="Bunk B."/>
            <person name="Pukall R."/>
            <person name="McCoy K.D."/>
            <person name="Macpherson A.J."/>
            <person name="Stecher B."/>
        </authorList>
    </citation>
    <scope>NUCLEOTIDE SEQUENCE</scope>
    <source>
        <strain evidence="8">KB18</strain>
    </source>
</reference>
<dbReference type="FunFam" id="3.90.80.10:FF:000003">
    <property type="entry name" value="Inorganic pyrophosphatase"/>
    <property type="match status" value="1"/>
</dbReference>
<dbReference type="PANTHER" id="PTHR10286">
    <property type="entry name" value="INORGANIC PYROPHOSPHATASE"/>
    <property type="match status" value="1"/>
</dbReference>
<keyword evidence="3 7" id="KW-0479">Metal-binding</keyword>
<evidence type="ECO:0000313" key="10">
    <source>
        <dbReference type="Proteomes" id="UP000196710"/>
    </source>
</evidence>
<dbReference type="Pfam" id="PF00719">
    <property type="entry name" value="Pyrophosphatase"/>
    <property type="match status" value="1"/>
</dbReference>
<feature type="binding site" evidence="7">
    <location>
        <position position="103"/>
    </location>
    <ligand>
        <name>Mg(2+)</name>
        <dbReference type="ChEBI" id="CHEBI:18420"/>
        <label>1</label>
    </ligand>
</feature>
<dbReference type="PROSITE" id="PS00387">
    <property type="entry name" value="PPASE"/>
    <property type="match status" value="1"/>
</dbReference>
<dbReference type="Proteomes" id="UP000596035">
    <property type="component" value="Chromosome"/>
</dbReference>
<comment type="function">
    <text evidence="7">Catalyzes the hydrolysis of inorganic pyrophosphate (PPi) forming two phosphate ions.</text>
</comment>
<evidence type="ECO:0000256" key="3">
    <source>
        <dbReference type="ARBA" id="ARBA00022723"/>
    </source>
</evidence>
<dbReference type="GO" id="GO:0006796">
    <property type="term" value="P:phosphate-containing compound metabolic process"/>
    <property type="evidence" value="ECO:0007669"/>
    <property type="project" value="InterPro"/>
</dbReference>
<comment type="subcellular location">
    <subcellularLocation>
        <location evidence="7">Cytoplasm</location>
    </subcellularLocation>
</comment>
<evidence type="ECO:0000256" key="6">
    <source>
        <dbReference type="ARBA" id="ARBA00047820"/>
    </source>
</evidence>
<feature type="binding site" evidence="7">
    <location>
        <position position="140"/>
    </location>
    <ligand>
        <name>substrate</name>
    </ligand>
</feature>
<comment type="cofactor">
    <cofactor evidence="1 7">
        <name>Mg(2+)</name>
        <dbReference type="ChEBI" id="CHEBI:18420"/>
    </cofactor>
</comment>
<evidence type="ECO:0000256" key="1">
    <source>
        <dbReference type="ARBA" id="ARBA00001946"/>
    </source>
</evidence>
<dbReference type="SUPFAM" id="SSF50324">
    <property type="entry name" value="Inorganic pyrophosphatase"/>
    <property type="match status" value="1"/>
</dbReference>
<comment type="catalytic activity">
    <reaction evidence="6 7">
        <text>diphosphate + H2O = 2 phosphate + H(+)</text>
        <dbReference type="Rhea" id="RHEA:24576"/>
        <dbReference type="ChEBI" id="CHEBI:15377"/>
        <dbReference type="ChEBI" id="CHEBI:15378"/>
        <dbReference type="ChEBI" id="CHEBI:33019"/>
        <dbReference type="ChEBI" id="CHEBI:43474"/>
        <dbReference type="EC" id="3.6.1.1"/>
    </reaction>
</comment>
<feature type="binding site" evidence="7">
    <location>
        <position position="71"/>
    </location>
    <ligand>
        <name>Mg(2+)</name>
        <dbReference type="ChEBI" id="CHEBI:18420"/>
        <label>1</label>
    </ligand>
</feature>
<dbReference type="HAMAP" id="MF_00209">
    <property type="entry name" value="Inorganic_PPase"/>
    <property type="match status" value="1"/>
</dbReference>
<dbReference type="Proteomes" id="UP000196710">
    <property type="component" value="Chromosome"/>
</dbReference>
<dbReference type="GO" id="GO:0000287">
    <property type="term" value="F:magnesium ion binding"/>
    <property type="evidence" value="ECO:0007669"/>
    <property type="project" value="UniProtKB-UniRule"/>
</dbReference>
<feature type="binding site" evidence="7">
    <location>
        <position position="66"/>
    </location>
    <ligand>
        <name>Mg(2+)</name>
        <dbReference type="ChEBI" id="CHEBI:18420"/>
        <label>1</label>
    </ligand>
</feature>
<evidence type="ECO:0000256" key="7">
    <source>
        <dbReference type="HAMAP-Rule" id="MF_00209"/>
    </source>
</evidence>
<feature type="binding site" evidence="7">
    <location>
        <position position="44"/>
    </location>
    <ligand>
        <name>substrate</name>
    </ligand>
</feature>
<keyword evidence="2 7" id="KW-0963">Cytoplasm</keyword>
<sequence length="178" mass="20387">MNIWHDISPKRIKSDDFFAVIEISKGSKSKYELDKDTGLLKLDRVLYTSTHYPANYGFIPRTYANDGDPLDVLVLCSENIIPMSLVRCYPIGVIIMDDGGSEDEKIIAIPFDDPTYNSYKSISQLPMHIFEEMRHFFKVYKQLEQDKNTEISEARGPEDAKAVIDACLDKYLNDFCKA</sequence>
<reference evidence="9 11" key="3">
    <citation type="submission" date="2020-11" db="EMBL/GenBank/DDBJ databases">
        <title>Closed and high quality bacterial genomes of the OMM12 community.</title>
        <authorList>
            <person name="Marbouty M."/>
            <person name="Lamy-Besnier Q."/>
            <person name="Debarbieux L."/>
            <person name="Koszul R."/>
        </authorList>
    </citation>
    <scope>NUCLEOTIDE SEQUENCE [LARGE SCALE GENOMIC DNA]</scope>
    <source>
        <strain evidence="9 11">KB18</strain>
    </source>
</reference>
<dbReference type="Gene3D" id="3.90.80.10">
    <property type="entry name" value="Inorganic pyrophosphatase"/>
    <property type="match status" value="1"/>
</dbReference>
<comment type="similarity">
    <text evidence="7">Belongs to the PPase family.</text>
</comment>
<keyword evidence="10" id="KW-1185">Reference proteome</keyword>
<evidence type="ECO:0000256" key="4">
    <source>
        <dbReference type="ARBA" id="ARBA00022801"/>
    </source>
</evidence>
<dbReference type="GO" id="GO:0004427">
    <property type="term" value="F:inorganic diphosphate phosphatase activity"/>
    <property type="evidence" value="ECO:0007669"/>
    <property type="project" value="UniProtKB-UniRule"/>
</dbReference>
<evidence type="ECO:0000313" key="11">
    <source>
        <dbReference type="Proteomes" id="UP000596035"/>
    </source>
</evidence>
<dbReference type="GO" id="GO:0005737">
    <property type="term" value="C:cytoplasm"/>
    <property type="evidence" value="ECO:0007669"/>
    <property type="project" value="UniProtKB-SubCell"/>
</dbReference>
<keyword evidence="4 7" id="KW-0378">Hydrolase</keyword>
<evidence type="ECO:0000256" key="5">
    <source>
        <dbReference type="ARBA" id="ARBA00022842"/>
    </source>
</evidence>
<feature type="binding site" evidence="7">
    <location>
        <position position="71"/>
    </location>
    <ligand>
        <name>Mg(2+)</name>
        <dbReference type="ChEBI" id="CHEBI:18420"/>
        <label>2</label>
    </ligand>
</feature>
<dbReference type="CDD" id="cd00412">
    <property type="entry name" value="pyrophosphatase"/>
    <property type="match status" value="1"/>
</dbReference>
<accession>A0A1Z2XVA3</accession>
<dbReference type="InterPro" id="IPR008162">
    <property type="entry name" value="Pyrophosphatase"/>
</dbReference>
<feature type="binding site" evidence="7">
    <location>
        <position position="56"/>
    </location>
    <ligand>
        <name>substrate</name>
    </ligand>
</feature>
<evidence type="ECO:0000313" key="9">
    <source>
        <dbReference type="EMBL" id="QQR31647.1"/>
    </source>
</evidence>
<organism evidence="9 11">
    <name type="scientific">Acutalibacter muris</name>
    <dbReference type="NCBI Taxonomy" id="1796620"/>
    <lineage>
        <taxon>Bacteria</taxon>
        <taxon>Bacillati</taxon>
        <taxon>Bacillota</taxon>
        <taxon>Clostridia</taxon>
        <taxon>Eubacteriales</taxon>
        <taxon>Acutalibacteraceae</taxon>
        <taxon>Acutalibacter</taxon>
    </lineage>
</organism>
<dbReference type="RefSeq" id="WP_066537975.1">
    <property type="nucleotide sequence ID" value="NZ_CAJTCQ010000001.1"/>
</dbReference>